<feature type="compositionally biased region" description="Basic residues" evidence="1">
    <location>
        <begin position="1"/>
        <end position="29"/>
    </location>
</feature>
<sequence length="243" mass="28053">MQRNRHCCGLRTRRIGHSNQRRRNIRRRGNCAEPRSRSNGDTHRERKPSDRRAACRSDRSLGNNGHSTPRPNDQPTTDGFRNPRVDRKIYLRRTVRSHLNDKRLDAAVRSRIIELNFNLYFGIGVAHIHHGHDLSCACRCGSRNWECPNRRYCCCSENCGEALLGVCATVTGLNLFGDHATDTSVDGCRNSFSKRDNCADINFDDTPTWNNHSLKLLWRSCSVFRIERDVNGGFTREWVEQRE</sequence>
<protein>
    <submittedName>
        <fullName evidence="2">Unannotated protein</fullName>
    </submittedName>
</protein>
<evidence type="ECO:0000256" key="1">
    <source>
        <dbReference type="SAM" id="MobiDB-lite"/>
    </source>
</evidence>
<gene>
    <name evidence="2" type="ORF">UFOPK1906_00332</name>
</gene>
<evidence type="ECO:0000313" key="2">
    <source>
        <dbReference type="EMBL" id="CAB4615441.1"/>
    </source>
</evidence>
<dbReference type="AlphaFoldDB" id="A0A6J6HNH8"/>
<proteinExistence type="predicted"/>
<organism evidence="2">
    <name type="scientific">freshwater metagenome</name>
    <dbReference type="NCBI Taxonomy" id="449393"/>
    <lineage>
        <taxon>unclassified sequences</taxon>
        <taxon>metagenomes</taxon>
        <taxon>ecological metagenomes</taxon>
    </lineage>
</organism>
<dbReference type="EMBL" id="CAEZVC010000011">
    <property type="protein sequence ID" value="CAB4615441.1"/>
    <property type="molecule type" value="Genomic_DNA"/>
</dbReference>
<feature type="compositionally biased region" description="Polar residues" evidence="1">
    <location>
        <begin position="61"/>
        <end position="79"/>
    </location>
</feature>
<accession>A0A6J6HNH8</accession>
<feature type="region of interest" description="Disordered" evidence="1">
    <location>
        <begin position="1"/>
        <end position="85"/>
    </location>
</feature>
<reference evidence="2" key="1">
    <citation type="submission" date="2020-05" db="EMBL/GenBank/DDBJ databases">
        <authorList>
            <person name="Chiriac C."/>
            <person name="Salcher M."/>
            <person name="Ghai R."/>
            <person name="Kavagutti S V."/>
        </authorList>
    </citation>
    <scope>NUCLEOTIDE SEQUENCE</scope>
</reference>
<feature type="compositionally biased region" description="Basic and acidic residues" evidence="1">
    <location>
        <begin position="34"/>
        <end position="59"/>
    </location>
</feature>
<name>A0A6J6HNH8_9ZZZZ</name>